<dbReference type="AlphaFoldDB" id="A0A396ILH9"/>
<comment type="caution">
    <text evidence="3">The sequence shown here is derived from an EMBL/GenBank/DDBJ whole genome shotgun (WGS) entry which is preliminary data.</text>
</comment>
<evidence type="ECO:0000259" key="2">
    <source>
        <dbReference type="Pfam" id="PF07127"/>
    </source>
</evidence>
<protein>
    <submittedName>
        <fullName evidence="3">Putative Late nodulin</fullName>
    </submittedName>
</protein>
<sequence length="82" mass="9968">MDLLHYKVTKSYYICYTIKEKNMSKTIKFLYAITLFLFLFLIEKNNGVLIDCKHVRDCPKGIWRSCRYKCIDNKCVFTYWPH</sequence>
<keyword evidence="1" id="KW-1133">Transmembrane helix</keyword>
<dbReference type="Pfam" id="PF07127">
    <property type="entry name" value="Nodulin_late"/>
    <property type="match status" value="1"/>
</dbReference>
<feature type="domain" description="Late nodulin" evidence="2">
    <location>
        <begin position="23"/>
        <end position="75"/>
    </location>
</feature>
<dbReference type="Gramene" id="rna13553">
    <property type="protein sequence ID" value="RHN65681.1"/>
    <property type="gene ID" value="gene13553"/>
</dbReference>
<dbReference type="GO" id="GO:0046872">
    <property type="term" value="F:metal ion binding"/>
    <property type="evidence" value="ECO:0007669"/>
    <property type="project" value="InterPro"/>
</dbReference>
<gene>
    <name evidence="3" type="ORF">MtrunA17_Chr3g0082601</name>
</gene>
<keyword evidence="1" id="KW-0472">Membrane</keyword>
<dbReference type="Proteomes" id="UP000265566">
    <property type="component" value="Chromosome 3"/>
</dbReference>
<dbReference type="EMBL" id="PSQE01000003">
    <property type="protein sequence ID" value="RHN65681.1"/>
    <property type="molecule type" value="Genomic_DNA"/>
</dbReference>
<name>A0A396ILH9_MEDTR</name>
<evidence type="ECO:0000313" key="3">
    <source>
        <dbReference type="EMBL" id="RHN65681.1"/>
    </source>
</evidence>
<accession>A0A396ILH9</accession>
<evidence type="ECO:0000256" key="1">
    <source>
        <dbReference type="SAM" id="Phobius"/>
    </source>
</evidence>
<feature type="transmembrane region" description="Helical" evidence="1">
    <location>
        <begin position="26"/>
        <end position="42"/>
    </location>
</feature>
<keyword evidence="1" id="KW-0812">Transmembrane</keyword>
<proteinExistence type="predicted"/>
<organism evidence="3">
    <name type="scientific">Medicago truncatula</name>
    <name type="common">Barrel medic</name>
    <name type="synonym">Medicago tribuloides</name>
    <dbReference type="NCBI Taxonomy" id="3880"/>
    <lineage>
        <taxon>Eukaryota</taxon>
        <taxon>Viridiplantae</taxon>
        <taxon>Streptophyta</taxon>
        <taxon>Embryophyta</taxon>
        <taxon>Tracheophyta</taxon>
        <taxon>Spermatophyta</taxon>
        <taxon>Magnoliopsida</taxon>
        <taxon>eudicotyledons</taxon>
        <taxon>Gunneridae</taxon>
        <taxon>Pentapetalae</taxon>
        <taxon>rosids</taxon>
        <taxon>fabids</taxon>
        <taxon>Fabales</taxon>
        <taxon>Fabaceae</taxon>
        <taxon>Papilionoideae</taxon>
        <taxon>50 kb inversion clade</taxon>
        <taxon>NPAAA clade</taxon>
        <taxon>Hologalegina</taxon>
        <taxon>IRL clade</taxon>
        <taxon>Trifolieae</taxon>
        <taxon>Medicago</taxon>
    </lineage>
</organism>
<reference evidence="3" key="1">
    <citation type="journal article" date="2018" name="Nat. Plants">
        <title>Whole-genome landscape of Medicago truncatula symbiotic genes.</title>
        <authorList>
            <person name="Pecrix Y."/>
            <person name="Gamas P."/>
            <person name="Carrere S."/>
        </authorList>
    </citation>
    <scope>NUCLEOTIDE SEQUENCE</scope>
    <source>
        <tissue evidence="3">Leaves</tissue>
    </source>
</reference>
<dbReference type="InterPro" id="IPR009810">
    <property type="entry name" value="Nodulin_late_dom"/>
</dbReference>